<sequence length="464" mass="53817">MTEFNNEKVLHQTDSTIRELSVSESDDNNRIEQPNWLENLRAFPERIKGSQETFHLNTHRTNFFLPPERDCFNFIVGMPFKQLMKQVERLAGTAPISRSSWFELFKGGVGYRTANKVIRWFEKVYVACSSRYDDTSKRLLQKGMKDRTTSGGWLCFIGGLRASTAYQQPDFAAEFQPQIEFLLARCEANTEMSTSIFNAIKNDEINEAATSEVMALMLPFWRQYSLVPHAELEAYAKALEQHDAGALVGSEAIESLFRSYFYLYLDFYLHLFASYEVGCVLTYTLDKSELKTKKGILCRALTHYATRNLEAINSTTCFGEFLEEFRDAISKNIMALSKYDFARNIPMKAAREELPYSEESKRHYDKYRAWIKGKELPSREVLEAFFDNVADFIERDSYATEILILMCNMTMGLDKLNNSWQQQLAKTSAANSSDKLISYFYDAIGRYERYYQYHLNLQLNRATE</sequence>
<protein>
    <submittedName>
        <fullName evidence="1">Uncharacterized protein</fullName>
    </submittedName>
</protein>
<gene>
    <name evidence="1" type="ORF">E2650_17015</name>
</gene>
<reference evidence="1" key="1">
    <citation type="journal article" date="2019" name="Int J Environ Res Public Health">
        <title>Characterization of Chromosome-Mediated BlaOXA-894 in Shewanella xiamenensis Isolated from Pig Wastewater.</title>
        <authorList>
            <person name="Zou H."/>
            <person name="Zhou Z."/>
            <person name="Xia H."/>
            <person name="Zhao Q."/>
            <person name="Li X."/>
        </authorList>
    </citation>
    <scope>NUCLEOTIDE SEQUENCE</scope>
    <source>
        <strain evidence="1">2015oxa</strain>
    </source>
</reference>
<dbReference type="RefSeq" id="WP_279255611.1">
    <property type="nucleotide sequence ID" value="NZ_JBCATI010000020.1"/>
</dbReference>
<dbReference type="EMBL" id="SUNE01000015">
    <property type="protein sequence ID" value="MDG5901559.1"/>
    <property type="molecule type" value="Genomic_DNA"/>
</dbReference>
<accession>A0AAW6R003</accession>
<proteinExistence type="predicted"/>
<evidence type="ECO:0000313" key="1">
    <source>
        <dbReference type="EMBL" id="MDG5901559.1"/>
    </source>
</evidence>
<organism evidence="1">
    <name type="scientific">Shewanella xiamenensis</name>
    <dbReference type="NCBI Taxonomy" id="332186"/>
    <lineage>
        <taxon>Bacteria</taxon>
        <taxon>Pseudomonadati</taxon>
        <taxon>Pseudomonadota</taxon>
        <taxon>Gammaproteobacteria</taxon>
        <taxon>Alteromonadales</taxon>
        <taxon>Shewanellaceae</taxon>
        <taxon>Shewanella</taxon>
    </lineage>
</organism>
<reference evidence="1" key="2">
    <citation type="submission" date="2019-04" db="EMBL/GenBank/DDBJ databases">
        <authorList>
            <person name="Zou H."/>
        </authorList>
    </citation>
    <scope>NUCLEOTIDE SEQUENCE</scope>
    <source>
        <strain evidence="1">2015oxa</strain>
    </source>
</reference>
<dbReference type="AlphaFoldDB" id="A0AAW6R003"/>
<dbReference type="Proteomes" id="UP001152518">
    <property type="component" value="Unassembled WGS sequence"/>
</dbReference>
<name>A0AAW6R003_9GAMM</name>
<comment type="caution">
    <text evidence="1">The sequence shown here is derived from an EMBL/GenBank/DDBJ whole genome shotgun (WGS) entry which is preliminary data.</text>
</comment>